<dbReference type="InterPro" id="IPR025766">
    <property type="entry name" value="ADD"/>
</dbReference>
<evidence type="ECO:0000256" key="6">
    <source>
        <dbReference type="ARBA" id="ARBA00022771"/>
    </source>
</evidence>
<evidence type="ECO:0000256" key="12">
    <source>
        <dbReference type="ARBA" id="ARBA00023242"/>
    </source>
</evidence>
<dbReference type="EMBL" id="KQ414663">
    <property type="protein sequence ID" value="KOC65255.1"/>
    <property type="molecule type" value="Genomic_DNA"/>
</dbReference>
<evidence type="ECO:0000256" key="10">
    <source>
        <dbReference type="ARBA" id="ARBA00023125"/>
    </source>
</evidence>
<evidence type="ECO:0000256" key="3">
    <source>
        <dbReference type="ARBA" id="ARBA00022723"/>
    </source>
</evidence>
<evidence type="ECO:0000313" key="17">
    <source>
        <dbReference type="Proteomes" id="UP000053825"/>
    </source>
</evidence>
<feature type="region of interest" description="Disordered" evidence="14">
    <location>
        <begin position="836"/>
        <end position="859"/>
    </location>
</feature>
<evidence type="ECO:0000256" key="8">
    <source>
        <dbReference type="ARBA" id="ARBA00022833"/>
    </source>
</evidence>
<organism evidence="16 17">
    <name type="scientific">Habropoda laboriosa</name>
    <dbReference type="NCBI Taxonomy" id="597456"/>
    <lineage>
        <taxon>Eukaryota</taxon>
        <taxon>Metazoa</taxon>
        <taxon>Ecdysozoa</taxon>
        <taxon>Arthropoda</taxon>
        <taxon>Hexapoda</taxon>
        <taxon>Insecta</taxon>
        <taxon>Pterygota</taxon>
        <taxon>Neoptera</taxon>
        <taxon>Endopterygota</taxon>
        <taxon>Hymenoptera</taxon>
        <taxon>Apocrita</taxon>
        <taxon>Aculeata</taxon>
        <taxon>Apoidea</taxon>
        <taxon>Anthophila</taxon>
        <taxon>Apidae</taxon>
        <taxon>Habropoda</taxon>
    </lineage>
</organism>
<dbReference type="GO" id="GO:0005634">
    <property type="term" value="C:nucleus"/>
    <property type="evidence" value="ECO:0007669"/>
    <property type="project" value="UniProtKB-SubCell"/>
</dbReference>
<comment type="catalytic activity">
    <reaction evidence="13">
        <text>ATP + H2O = ADP + phosphate + H(+)</text>
        <dbReference type="Rhea" id="RHEA:13065"/>
        <dbReference type="ChEBI" id="CHEBI:15377"/>
        <dbReference type="ChEBI" id="CHEBI:15378"/>
        <dbReference type="ChEBI" id="CHEBI:30616"/>
        <dbReference type="ChEBI" id="CHEBI:43474"/>
        <dbReference type="ChEBI" id="CHEBI:456216"/>
        <dbReference type="EC" id="3.6.4.12"/>
    </reaction>
</comment>
<evidence type="ECO:0000256" key="13">
    <source>
        <dbReference type="ARBA" id="ARBA00047995"/>
    </source>
</evidence>
<feature type="compositionally biased region" description="Basic and acidic residues" evidence="14">
    <location>
        <begin position="793"/>
        <end position="807"/>
    </location>
</feature>
<keyword evidence="8" id="KW-0862">Zinc</keyword>
<keyword evidence="17" id="KW-1185">Reference proteome</keyword>
<keyword evidence="9" id="KW-0067">ATP-binding</keyword>
<dbReference type="CDD" id="cd11726">
    <property type="entry name" value="ADDz_ATRX"/>
    <property type="match status" value="1"/>
</dbReference>
<keyword evidence="7" id="KW-0378">Hydrolase</keyword>
<feature type="compositionally biased region" description="Basic residues" evidence="14">
    <location>
        <begin position="212"/>
        <end position="222"/>
    </location>
</feature>
<comment type="subcellular location">
    <subcellularLocation>
        <location evidence="1">Nucleus</location>
    </subcellularLocation>
</comment>
<dbReference type="InterPro" id="IPR041430">
    <property type="entry name" value="ADD_ATRX"/>
</dbReference>
<dbReference type="AlphaFoldDB" id="A0A0L7R2Z9"/>
<name>A0A0L7R2Z9_9HYME</name>
<evidence type="ECO:0000256" key="5">
    <source>
        <dbReference type="ARBA" id="ARBA00022763"/>
    </source>
</evidence>
<dbReference type="GO" id="GO:0006338">
    <property type="term" value="P:chromatin remodeling"/>
    <property type="evidence" value="ECO:0007669"/>
    <property type="project" value="TreeGrafter"/>
</dbReference>
<keyword evidence="6" id="KW-0863">Zinc-finger</keyword>
<dbReference type="PANTHER" id="PTHR46357:SF1">
    <property type="entry name" value="TRANSCRIPTIONAL REGULATOR ATRX"/>
    <property type="match status" value="1"/>
</dbReference>
<evidence type="ECO:0000256" key="14">
    <source>
        <dbReference type="SAM" id="MobiDB-lite"/>
    </source>
</evidence>
<dbReference type="SUPFAM" id="SSF57903">
    <property type="entry name" value="FYVE/PHD zinc finger"/>
    <property type="match status" value="1"/>
</dbReference>
<evidence type="ECO:0000256" key="4">
    <source>
        <dbReference type="ARBA" id="ARBA00022741"/>
    </source>
</evidence>
<dbReference type="InterPro" id="IPR011011">
    <property type="entry name" value="Znf_FYVE_PHD"/>
</dbReference>
<proteinExistence type="inferred from homology"/>
<feature type="compositionally biased region" description="Basic residues" evidence="14">
    <location>
        <begin position="244"/>
        <end position="254"/>
    </location>
</feature>
<dbReference type="GO" id="GO:0031490">
    <property type="term" value="F:chromatin DNA binding"/>
    <property type="evidence" value="ECO:0007669"/>
    <property type="project" value="TreeGrafter"/>
</dbReference>
<reference evidence="16 17" key="1">
    <citation type="submission" date="2015-07" db="EMBL/GenBank/DDBJ databases">
        <title>The genome of Habropoda laboriosa.</title>
        <authorList>
            <person name="Pan H."/>
            <person name="Kapheim K."/>
        </authorList>
    </citation>
    <scope>NUCLEOTIDE SEQUENCE [LARGE SCALE GENOMIC DNA]</scope>
    <source>
        <strain evidence="16">0110345459</strain>
    </source>
</reference>
<dbReference type="GO" id="GO:0006281">
    <property type="term" value="P:DNA repair"/>
    <property type="evidence" value="ECO:0007669"/>
    <property type="project" value="UniProtKB-KW"/>
</dbReference>
<evidence type="ECO:0000256" key="1">
    <source>
        <dbReference type="ARBA" id="ARBA00004123"/>
    </source>
</evidence>
<evidence type="ECO:0000256" key="2">
    <source>
        <dbReference type="ARBA" id="ARBA00007025"/>
    </source>
</evidence>
<dbReference type="GO" id="GO:0008270">
    <property type="term" value="F:zinc ion binding"/>
    <property type="evidence" value="ECO:0007669"/>
    <property type="project" value="UniProtKB-KW"/>
</dbReference>
<dbReference type="GO" id="GO:0031297">
    <property type="term" value="P:replication fork processing"/>
    <property type="evidence" value="ECO:0007669"/>
    <property type="project" value="TreeGrafter"/>
</dbReference>
<evidence type="ECO:0000256" key="11">
    <source>
        <dbReference type="ARBA" id="ARBA00023204"/>
    </source>
</evidence>
<dbReference type="GO" id="GO:0016787">
    <property type="term" value="F:hydrolase activity"/>
    <property type="evidence" value="ECO:0007669"/>
    <property type="project" value="UniProtKB-KW"/>
</dbReference>
<dbReference type="InterPro" id="IPR013083">
    <property type="entry name" value="Znf_RING/FYVE/PHD"/>
</dbReference>
<feature type="region of interest" description="Disordered" evidence="14">
    <location>
        <begin position="793"/>
        <end position="816"/>
    </location>
</feature>
<keyword evidence="4" id="KW-0547">Nucleotide-binding</keyword>
<comment type="similarity">
    <text evidence="2">Belongs to the SNF2/RAD54 helicase family.</text>
</comment>
<gene>
    <name evidence="16" type="ORF">WH47_09834</name>
</gene>
<dbReference type="Gene3D" id="3.30.40.10">
    <property type="entry name" value="Zinc/RING finger domain, C3HC4 (zinc finger)"/>
    <property type="match status" value="1"/>
</dbReference>
<dbReference type="GO" id="GO:0003678">
    <property type="term" value="F:DNA helicase activity"/>
    <property type="evidence" value="ECO:0007669"/>
    <property type="project" value="UniProtKB-EC"/>
</dbReference>
<dbReference type="PANTHER" id="PTHR46357">
    <property type="entry name" value="TRANSCRIPTIONAL REGULATOR ATRX"/>
    <property type="match status" value="1"/>
</dbReference>
<dbReference type="InterPro" id="IPR052131">
    <property type="entry name" value="ATRX_domain-containing"/>
</dbReference>
<protein>
    <submittedName>
        <fullName evidence="16">Transcriptional regulator ATRX</fullName>
    </submittedName>
</protein>
<feature type="region of interest" description="Disordered" evidence="14">
    <location>
        <begin position="210"/>
        <end position="274"/>
    </location>
</feature>
<dbReference type="GO" id="GO:0010468">
    <property type="term" value="P:regulation of gene expression"/>
    <property type="evidence" value="ECO:0007669"/>
    <property type="project" value="UniProtKB-ARBA"/>
</dbReference>
<dbReference type="STRING" id="597456.A0A0L7R2Z9"/>
<dbReference type="GO" id="GO:0005524">
    <property type="term" value="F:ATP binding"/>
    <property type="evidence" value="ECO:0007669"/>
    <property type="project" value="UniProtKB-KW"/>
</dbReference>
<keyword evidence="5" id="KW-0227">DNA damage</keyword>
<keyword evidence="3" id="KW-0479">Metal-binding</keyword>
<dbReference type="OrthoDB" id="6286493at2759"/>
<evidence type="ECO:0000313" key="16">
    <source>
        <dbReference type="EMBL" id="KOC65255.1"/>
    </source>
</evidence>
<feature type="compositionally biased region" description="Polar residues" evidence="14">
    <location>
        <begin position="258"/>
        <end position="274"/>
    </location>
</feature>
<dbReference type="Pfam" id="PF17981">
    <property type="entry name" value="ADD_ATRX"/>
    <property type="match status" value="1"/>
</dbReference>
<accession>A0A0L7R2Z9</accession>
<keyword evidence="11" id="KW-0234">DNA repair</keyword>
<feature type="domain" description="PHD-type" evidence="15">
    <location>
        <begin position="53"/>
        <end position="191"/>
    </location>
</feature>
<sequence>MDISSMLEVQVNEVKEMDIKENVTPKELVPIMTNVPVAISQEERNFYKLMFSEDISTVRFHRLHCTACDTHIGSAPANSHNMFEHPVLHTLLCAKCRDFYGDGTFEQGDDATDMFCRWCANGGNLYCCSFCSNTFCCKCIKRNFDPILRKKIEADERWKCFVCDPTDLYAARGTCWALLQYIQAMRVLQNTCNWSQEEIDMKMNADESNCCPRRRKRKRRRQGSNSEEDDKTYIPKLIESNAVTKRKKRGRGKGKFPNGSNIPMSDRSLSGISEDNSMDRSEILSSLFSCEQTLVECENATVSEDGTIISQHQASSVHHRVNSVVAQPSTMYNAPIMNVVANSKFLQPASPIISLRNIPNTLNQTNQINQINAQMNQQMNIYQTMHSAPAPMVTIPNQNVNILNQSRFSLPESQTRAATASSNVIEIESDPEEVVVALPRSSRRHANSKRAVPVALVSSKNNYDHARRQELQEKRNAKTLNQRLLPHGQEVSTILTKLKNRFQGLFEVSKREELTKYELNDARLLVIEFHREIRNTITELACINDRIVREYNRWKRYQMMTTGDVSSIRSNTRKRIERFEEIPLDMTCTNESDSDTGTSTDMEYGTIASSELVGNTNAIDGITALTKKTTAERGVGNNSAVLVDKSVQIYDTELQDYDKCIRQSALKTQQAEKKDSVSTMSAIHANKQSSDYESHYIQFLQSQNTEVQRMQTGDSKELSERNETSLKDLIGSLISDMLETMDKSAVPGTSNPSICVRKESDLKPSAGQQQANSITYKAVDDLVNMISNINNDLDKKTPTNESMHIDESQNEGDTYNRQFSTSDDVCVANVLKNEEHDSSRTNNIDFESGNEDDCTIIDD</sequence>
<evidence type="ECO:0000256" key="9">
    <source>
        <dbReference type="ARBA" id="ARBA00022840"/>
    </source>
</evidence>
<dbReference type="Proteomes" id="UP000053825">
    <property type="component" value="Unassembled WGS sequence"/>
</dbReference>
<feature type="compositionally biased region" description="Acidic residues" evidence="14">
    <location>
        <begin position="848"/>
        <end position="859"/>
    </location>
</feature>
<keyword evidence="12" id="KW-0539">Nucleus</keyword>
<evidence type="ECO:0000259" key="15">
    <source>
        <dbReference type="PROSITE" id="PS51533"/>
    </source>
</evidence>
<keyword evidence="10" id="KW-0238">DNA-binding</keyword>
<dbReference type="PROSITE" id="PS51533">
    <property type="entry name" value="ADD"/>
    <property type="match status" value="1"/>
</dbReference>
<dbReference type="GO" id="GO:0005721">
    <property type="term" value="C:pericentric heterochromatin"/>
    <property type="evidence" value="ECO:0007669"/>
    <property type="project" value="TreeGrafter"/>
</dbReference>
<evidence type="ECO:0000256" key="7">
    <source>
        <dbReference type="ARBA" id="ARBA00022801"/>
    </source>
</evidence>